<keyword evidence="2" id="KW-1133">Transmembrane helix</keyword>
<feature type="transmembrane region" description="Helical" evidence="2">
    <location>
        <begin position="40"/>
        <end position="62"/>
    </location>
</feature>
<organism evidence="4 5">
    <name type="scientific">Rhizomicrobium electricum</name>
    <dbReference type="NCBI Taxonomy" id="480070"/>
    <lineage>
        <taxon>Bacteria</taxon>
        <taxon>Pseudomonadati</taxon>
        <taxon>Pseudomonadota</taxon>
        <taxon>Alphaproteobacteria</taxon>
        <taxon>Micropepsales</taxon>
        <taxon>Micropepsaceae</taxon>
        <taxon>Rhizomicrobium</taxon>
    </lineage>
</organism>
<feature type="transmembrane region" description="Helical" evidence="2">
    <location>
        <begin position="411"/>
        <end position="430"/>
    </location>
</feature>
<feature type="domain" description="PNPLA" evidence="3">
    <location>
        <begin position="606"/>
        <end position="886"/>
    </location>
</feature>
<proteinExistence type="predicted"/>
<dbReference type="SUPFAM" id="SSF52151">
    <property type="entry name" value="FabD/lysophospholipase-like"/>
    <property type="match status" value="1"/>
</dbReference>
<feature type="transmembrane region" description="Helical" evidence="2">
    <location>
        <begin position="189"/>
        <end position="208"/>
    </location>
</feature>
<feature type="transmembrane region" description="Helical" evidence="2">
    <location>
        <begin position="495"/>
        <end position="518"/>
    </location>
</feature>
<dbReference type="EMBL" id="BAAADD010000007">
    <property type="protein sequence ID" value="GAA0575884.1"/>
    <property type="molecule type" value="Genomic_DNA"/>
</dbReference>
<keyword evidence="2" id="KW-0812">Transmembrane</keyword>
<feature type="transmembrane region" description="Helical" evidence="2">
    <location>
        <begin position="131"/>
        <end position="149"/>
    </location>
</feature>
<feature type="transmembrane region" description="Helical" evidence="2">
    <location>
        <begin position="468"/>
        <end position="489"/>
    </location>
</feature>
<evidence type="ECO:0000259" key="3">
    <source>
        <dbReference type="Pfam" id="PF01734"/>
    </source>
</evidence>
<name>A0ABP3PUV9_9PROT</name>
<dbReference type="InterPro" id="IPR016035">
    <property type="entry name" value="Acyl_Trfase/lysoPLipase"/>
</dbReference>
<dbReference type="InterPro" id="IPR002641">
    <property type="entry name" value="PNPLA_dom"/>
</dbReference>
<evidence type="ECO:0000256" key="1">
    <source>
        <dbReference type="ARBA" id="ARBA00023098"/>
    </source>
</evidence>
<accession>A0ABP3PUV9</accession>
<reference evidence="5" key="1">
    <citation type="journal article" date="2019" name="Int. J. Syst. Evol. Microbiol.">
        <title>The Global Catalogue of Microorganisms (GCM) 10K type strain sequencing project: providing services to taxonomists for standard genome sequencing and annotation.</title>
        <authorList>
            <consortium name="The Broad Institute Genomics Platform"/>
            <consortium name="The Broad Institute Genome Sequencing Center for Infectious Disease"/>
            <person name="Wu L."/>
            <person name="Ma J."/>
        </authorList>
    </citation>
    <scope>NUCLEOTIDE SEQUENCE [LARGE SCALE GENOMIC DNA]</scope>
    <source>
        <strain evidence="5">JCM 15089</strain>
    </source>
</reference>
<protein>
    <recommendedName>
        <fullName evidence="3">PNPLA domain-containing protein</fullName>
    </recommendedName>
</protein>
<gene>
    <name evidence="4" type="ORF">GCM10008942_25880</name>
</gene>
<feature type="transmembrane region" description="Helical" evidence="2">
    <location>
        <begin position="229"/>
        <end position="248"/>
    </location>
</feature>
<evidence type="ECO:0000313" key="4">
    <source>
        <dbReference type="EMBL" id="GAA0575884.1"/>
    </source>
</evidence>
<comment type="caution">
    <text evidence="4">The sequence shown here is derived from an EMBL/GenBank/DDBJ whole genome shotgun (WGS) entry which is preliminary data.</text>
</comment>
<feature type="transmembrane region" description="Helical" evidence="2">
    <location>
        <begin position="82"/>
        <end position="101"/>
    </location>
</feature>
<keyword evidence="2" id="KW-0472">Membrane</keyword>
<dbReference type="Gene3D" id="3.40.1090.10">
    <property type="entry name" value="Cytosolic phospholipase A2 catalytic domain"/>
    <property type="match status" value="1"/>
</dbReference>
<evidence type="ECO:0000313" key="5">
    <source>
        <dbReference type="Proteomes" id="UP001499951"/>
    </source>
</evidence>
<sequence length="1099" mass="117076">MPEVTYTRVQELGLRTLQSGRAMGATMDEKTAVARDVGPLTYVLFLLRGPLLVTALMVVILLDFLIPGSMKEALRYSLLDQAHWYQFAVIAVALVLACGAVRFSGEAIIELVAPDLLHGPVRRIAHLVPRLLAASLGIAVAVPLVQIILDGEILKSSLAGLGSHETAGAVFRSVTESVGVPAKTAAQGFAAAVAGLYVAIALFVAVIAPGPHTPKFETREPSIVTRVGLALFPLLLAATFAVAVMGSARPGISYHALERYSTAFIAPFADASQANEKNELWTWVCGSRDPDPGQCDAGRIARYAAYITDNSPGMRDSDLYPRHFVNSAYSIPYVLAMLLSLFAACYASRLAVAAFVDLLLPGLGGGGRGARFIRRLLPPLASAGLGFGVAAQFYTAYFPPSAGVALDHTEIIVAWAIMATYGLIGIAASFGSSSRFAATGAWQDSPSVGRRFVGSARRLAALDPFWHWYIRGLLLLGGVIFFVFANLSWVAVPQWIGPVGIILLWGATCTAVLFFLSYIGHATHIPFLTIIAIASLAFAGFNINENHGIRLVQNTAVAQTTTARMDFAGIVDKGQTLELVKWVASRNDLDRYTQADKPYPVFLVATEGGGARAAYFTATVLAALQERCPAFAQHTIAISGVSGGSLGASVFAALASGGTSRDADPQCRLAQADVAGMDQSKRKLVLKARETLSADLLSPLLGAMLFPDTLQRMLPFPIPEFDRARALEYAVEKSWKDAAVHWGGDNAPDRDAFAHAAEDLYTPHNAVPNLILNSTEAGSGANVPLLTASLADPQLLGRAQIDDGNINCGKDWRMSRGACVLLSPSPPSIKSGKDSFAPIPLSSAAIVSARFPFLTPAATFSDPNTGEPLLSYDGHFVDGGYFENSGTFMLSRLLHNLVSEQMCLKDAACPLDTAGIADKGRLEKAVKAARSAVFVVIIIQSEPCTRRVQGLACEEAQIRASGAWSEILSPVKALLSTRDARANYTSEALRTTTALIEELNAGNGSGDDVSCSGIVCAVTLRFFNKTNTDVPLTWVLSDASRRYIDEAVDGMESADVTTIPAASYTHALDPVDENRVLGSYRRVLCLLAAEGKPCQPRPW</sequence>
<feature type="transmembrane region" description="Helical" evidence="2">
    <location>
        <begin position="380"/>
        <end position="399"/>
    </location>
</feature>
<keyword evidence="5" id="KW-1185">Reference proteome</keyword>
<evidence type="ECO:0000256" key="2">
    <source>
        <dbReference type="SAM" id="Phobius"/>
    </source>
</evidence>
<dbReference type="Pfam" id="PF01734">
    <property type="entry name" value="Patatin"/>
    <property type="match status" value="1"/>
</dbReference>
<dbReference type="Proteomes" id="UP001499951">
    <property type="component" value="Unassembled WGS sequence"/>
</dbReference>
<feature type="transmembrane region" description="Helical" evidence="2">
    <location>
        <begin position="525"/>
        <end position="543"/>
    </location>
</feature>
<feature type="transmembrane region" description="Helical" evidence="2">
    <location>
        <begin position="333"/>
        <end position="360"/>
    </location>
</feature>
<keyword evidence="1" id="KW-0443">Lipid metabolism</keyword>